<evidence type="ECO:0000256" key="1">
    <source>
        <dbReference type="SAM" id="MobiDB-lite"/>
    </source>
</evidence>
<comment type="caution">
    <text evidence="4">The sequence shown here is derived from an EMBL/GenBank/DDBJ whole genome shotgun (WGS) entry which is preliminary data.</text>
</comment>
<keyword evidence="4" id="KW-0407">Ion channel</keyword>
<feature type="transmembrane region" description="Helical" evidence="2">
    <location>
        <begin position="126"/>
        <end position="147"/>
    </location>
</feature>
<dbReference type="Proteomes" id="UP000307808">
    <property type="component" value="Unassembled WGS sequence"/>
</dbReference>
<dbReference type="OrthoDB" id="9799090at2"/>
<keyword evidence="4" id="KW-0813">Transport</keyword>
<dbReference type="Pfam" id="PF07885">
    <property type="entry name" value="Ion_trans_2"/>
    <property type="match status" value="1"/>
</dbReference>
<dbReference type="SUPFAM" id="SSF81324">
    <property type="entry name" value="Voltage-gated potassium channels"/>
    <property type="match status" value="1"/>
</dbReference>
<feature type="region of interest" description="Disordered" evidence="1">
    <location>
        <begin position="156"/>
        <end position="175"/>
    </location>
</feature>
<keyword evidence="2" id="KW-1133">Transmembrane helix</keyword>
<dbReference type="RefSeq" id="WP_137065963.1">
    <property type="nucleotide sequence ID" value="NZ_CP040748.1"/>
</dbReference>
<reference evidence="4 5" key="1">
    <citation type="submission" date="2019-04" db="EMBL/GenBank/DDBJ databases">
        <authorList>
            <person name="Dong K."/>
        </authorList>
    </citation>
    <scope>NUCLEOTIDE SEQUENCE [LARGE SCALE GENOMIC DNA]</scope>
    <source>
        <strain evidence="5">dk3543</strain>
    </source>
</reference>
<keyword evidence="2" id="KW-0812">Transmembrane</keyword>
<dbReference type="InterPro" id="IPR013099">
    <property type="entry name" value="K_chnl_dom"/>
</dbReference>
<dbReference type="GO" id="GO:0034220">
    <property type="term" value="P:monoatomic ion transmembrane transport"/>
    <property type="evidence" value="ECO:0007669"/>
    <property type="project" value="UniProtKB-KW"/>
</dbReference>
<name>A0A4U2YPU7_9ACTN</name>
<keyword evidence="5" id="KW-1185">Reference proteome</keyword>
<dbReference type="AlphaFoldDB" id="A0A4U2YPU7"/>
<protein>
    <submittedName>
        <fullName evidence="4">Two pore domain potassium channel family protein</fullName>
    </submittedName>
</protein>
<evidence type="ECO:0000256" key="2">
    <source>
        <dbReference type="SAM" id="Phobius"/>
    </source>
</evidence>
<dbReference type="EMBL" id="SZPY01000002">
    <property type="protein sequence ID" value="TKI62695.1"/>
    <property type="molecule type" value="Genomic_DNA"/>
</dbReference>
<organism evidence="4 5">
    <name type="scientific">Nocardioides jishulii</name>
    <dbReference type="NCBI Taxonomy" id="2575440"/>
    <lineage>
        <taxon>Bacteria</taxon>
        <taxon>Bacillati</taxon>
        <taxon>Actinomycetota</taxon>
        <taxon>Actinomycetes</taxon>
        <taxon>Propionibacteriales</taxon>
        <taxon>Nocardioidaceae</taxon>
        <taxon>Nocardioides</taxon>
    </lineage>
</organism>
<keyword evidence="4" id="KW-0406">Ion transport</keyword>
<feature type="domain" description="Potassium channel" evidence="3">
    <location>
        <begin position="69"/>
        <end position="148"/>
    </location>
</feature>
<proteinExistence type="predicted"/>
<evidence type="ECO:0000313" key="4">
    <source>
        <dbReference type="EMBL" id="TKI62695.1"/>
    </source>
</evidence>
<evidence type="ECO:0000259" key="3">
    <source>
        <dbReference type="Pfam" id="PF07885"/>
    </source>
</evidence>
<gene>
    <name evidence="4" type="ORF">FC770_10090</name>
</gene>
<feature type="transmembrane region" description="Helical" evidence="2">
    <location>
        <begin position="31"/>
        <end position="48"/>
    </location>
</feature>
<keyword evidence="2" id="KW-0472">Membrane</keyword>
<sequence length="175" mass="18476">MPWVRVVAGALGVLLAYYTAPLRWTEDSVGVALLGTVAGIGVLTWAIVGQIRRQLRGDGARVPALVTLMLLVVAVFAWSYLALETARPGQMAGLETRTDSLYFTLQVLATVGLGDVHAVGQAGRALVAVQMVFDLVFIGAAGSVLAATVKSHVRQAPGHTSIDRSAGDRDNEPRE</sequence>
<dbReference type="Gene3D" id="1.10.287.70">
    <property type="match status" value="1"/>
</dbReference>
<feature type="compositionally biased region" description="Basic and acidic residues" evidence="1">
    <location>
        <begin position="161"/>
        <end position="175"/>
    </location>
</feature>
<accession>A0A4U2YPU7</accession>
<feature type="transmembrane region" description="Helical" evidence="2">
    <location>
        <begin position="60"/>
        <end position="81"/>
    </location>
</feature>
<evidence type="ECO:0000313" key="5">
    <source>
        <dbReference type="Proteomes" id="UP000307808"/>
    </source>
</evidence>